<reference evidence="1" key="1">
    <citation type="submission" date="2021-01" db="EMBL/GenBank/DDBJ databases">
        <authorList>
            <person name="Corre E."/>
            <person name="Pelletier E."/>
            <person name="Niang G."/>
            <person name="Scheremetjew M."/>
            <person name="Finn R."/>
            <person name="Kale V."/>
            <person name="Holt S."/>
            <person name="Cochrane G."/>
            <person name="Meng A."/>
            <person name="Brown T."/>
            <person name="Cohen L."/>
        </authorList>
    </citation>
    <scope>NUCLEOTIDE SEQUENCE</scope>
    <source>
        <strain evidence="1">10249 10 AB</strain>
    </source>
</reference>
<proteinExistence type="predicted"/>
<gene>
    <name evidence="1" type="ORF">PAUS00366_LOCUS8501</name>
</gene>
<name>A0A7S4AHC7_9STRA</name>
<sequence length="639" mass="73135">METDEELSPSKLYARYKDNSGQDDSVDHESLLLNLFSLLSTLEDVASCFNPKSLDQDDRNNGDQDFDLVFWFFNGISNNRPSSIDETIGGIENNREGSLLREWSIALQYIHGLIPHIAPLELHIIASQALLFSDGSNTSYRILCLLLCTSSLQKCPLSLQKRWKRWQSLTCETLRIFQDFVPLLLDSSDYNDDSSRIILSLLIHHIVPTCLHVIDQLPSAENSYHVAIFSALLGTSCNILERKMVRCQEQLSKGTKDATSVGFDFEESRSTIYDTILSIRLSFERFGVFSEMTLWIDSMLQPSNDEENRNKYVNFLMHRDSLSWWARHRSKYNPEGRIANIDTSVNEVGLALLAMKAFQERPIVYHPNFVWKVWLPYVIVLFRMSGDCPSMLEQPTSHFLESLVLIVPQKSLVVEKVIHGNPDGPIELFLSLSNRLISRVQTNHAVEVTTKEEEPATRTSLIDVESEFKLRSQRTVGLIKALLSRFTTVCQVQIVKKLLQDCSTPGLQSRFLDLLRPVILIADHEAEKLLWELLVSIINDLFKKYWDRKEQNVVDLDVLINRDVEISVGAITMIQMWSMVEGKEIPADGKEIGDDLRGFHAALKKLLNRWSENASLAPKLHYRLFLLDNAIENILQFLM</sequence>
<dbReference type="EMBL" id="HBIX01011271">
    <property type="protein sequence ID" value="CAE0715749.1"/>
    <property type="molecule type" value="Transcribed_RNA"/>
</dbReference>
<accession>A0A7S4AHC7</accession>
<protein>
    <submittedName>
        <fullName evidence="1">Uncharacterized protein</fullName>
    </submittedName>
</protein>
<organism evidence="1">
    <name type="scientific">Pseudo-nitzschia australis</name>
    <dbReference type="NCBI Taxonomy" id="44445"/>
    <lineage>
        <taxon>Eukaryota</taxon>
        <taxon>Sar</taxon>
        <taxon>Stramenopiles</taxon>
        <taxon>Ochrophyta</taxon>
        <taxon>Bacillariophyta</taxon>
        <taxon>Bacillariophyceae</taxon>
        <taxon>Bacillariophycidae</taxon>
        <taxon>Bacillariales</taxon>
        <taxon>Bacillariaceae</taxon>
        <taxon>Pseudo-nitzschia</taxon>
    </lineage>
</organism>
<evidence type="ECO:0000313" key="1">
    <source>
        <dbReference type="EMBL" id="CAE0715749.1"/>
    </source>
</evidence>
<dbReference type="AlphaFoldDB" id="A0A7S4AHC7"/>